<reference evidence="3 4" key="1">
    <citation type="submission" date="2019-06" db="EMBL/GenBank/DDBJ databases">
        <title>Whole genome shotgun sequence of Corynebacterium variabile NBRC 15286.</title>
        <authorList>
            <person name="Hosoyama A."/>
            <person name="Uohara A."/>
            <person name="Ohji S."/>
            <person name="Ichikawa N."/>
        </authorList>
    </citation>
    <scope>NUCLEOTIDE SEQUENCE [LARGE SCALE GENOMIC DNA]</scope>
    <source>
        <strain evidence="3 4">NBRC 15286</strain>
    </source>
</reference>
<proteinExistence type="predicted"/>
<evidence type="ECO:0000256" key="1">
    <source>
        <dbReference type="SAM" id="MobiDB-lite"/>
    </source>
</evidence>
<feature type="compositionally biased region" description="Low complexity" evidence="1">
    <location>
        <begin position="38"/>
        <end position="50"/>
    </location>
</feature>
<evidence type="ECO:0000256" key="2">
    <source>
        <dbReference type="SAM" id="Phobius"/>
    </source>
</evidence>
<sequence>MLTARCDGETMDSARGAEALPEISDFHDERTIMNGEPVSTVRTTPSTSGSAQSTRRRHGLRNRVAAISAAALLAAGGASAFAPSAAAQGLPEPIQTTYDALPPDVQSIVGSVALSGPLSLAALYYFVWCPVVNGPWNPAPDNCSF</sequence>
<evidence type="ECO:0000313" key="3">
    <source>
        <dbReference type="EMBL" id="GEC86862.1"/>
    </source>
</evidence>
<feature type="transmembrane region" description="Helical" evidence="2">
    <location>
        <begin position="64"/>
        <end position="87"/>
    </location>
</feature>
<gene>
    <name evidence="3" type="ORF">CVA01_21760</name>
</gene>
<name>A0A4Y4C4V1_9CORY</name>
<dbReference type="AlphaFoldDB" id="A0A4Y4C4V1"/>
<protein>
    <submittedName>
        <fullName evidence="3">Uncharacterized protein</fullName>
    </submittedName>
</protein>
<keyword evidence="2" id="KW-0812">Transmembrane</keyword>
<keyword evidence="2" id="KW-0472">Membrane</keyword>
<comment type="caution">
    <text evidence="3">The sequence shown here is derived from an EMBL/GenBank/DDBJ whole genome shotgun (WGS) entry which is preliminary data.</text>
</comment>
<feature type="transmembrane region" description="Helical" evidence="2">
    <location>
        <begin position="107"/>
        <end position="127"/>
    </location>
</feature>
<evidence type="ECO:0000313" key="4">
    <source>
        <dbReference type="Proteomes" id="UP000319986"/>
    </source>
</evidence>
<dbReference type="EMBL" id="BJNT01000017">
    <property type="protein sequence ID" value="GEC86862.1"/>
    <property type="molecule type" value="Genomic_DNA"/>
</dbReference>
<keyword evidence="2" id="KW-1133">Transmembrane helix</keyword>
<feature type="region of interest" description="Disordered" evidence="1">
    <location>
        <begin position="38"/>
        <end position="58"/>
    </location>
</feature>
<accession>A0A4Y4C4V1</accession>
<organism evidence="3 4">
    <name type="scientific">Corynebacterium variabile</name>
    <dbReference type="NCBI Taxonomy" id="1727"/>
    <lineage>
        <taxon>Bacteria</taxon>
        <taxon>Bacillati</taxon>
        <taxon>Actinomycetota</taxon>
        <taxon>Actinomycetes</taxon>
        <taxon>Mycobacteriales</taxon>
        <taxon>Corynebacteriaceae</taxon>
        <taxon>Corynebacterium</taxon>
    </lineage>
</organism>
<dbReference type="Proteomes" id="UP000319986">
    <property type="component" value="Unassembled WGS sequence"/>
</dbReference>